<keyword evidence="2" id="KW-1185">Reference proteome</keyword>
<evidence type="ECO:0000313" key="2">
    <source>
        <dbReference type="Proteomes" id="UP000018747"/>
    </source>
</evidence>
<evidence type="ECO:0000313" key="1">
    <source>
        <dbReference type="EMBL" id="EQA64261.1"/>
    </source>
</evidence>
<proteinExistence type="predicted"/>
<protein>
    <submittedName>
        <fullName evidence="1">Uncharacterized protein</fullName>
    </submittedName>
</protein>
<gene>
    <name evidence="1" type="ORF">LEP1GSC062_2775</name>
</gene>
<sequence>MRYFVLSFNLLTTPQSLSHRIQSNAYPKRNFGMILRSATALCATNS</sequence>
<dbReference type="EMBL" id="AHMT02000009">
    <property type="protein sequence ID" value="EQA64261.1"/>
    <property type="molecule type" value="Genomic_DNA"/>
</dbReference>
<name>V6I2X0_9LEPT</name>
<accession>V6I2X0</accession>
<dbReference type="AlphaFoldDB" id="V6I2X0"/>
<organism evidence="1 2">
    <name type="scientific">Leptospira alexanderi serovar Manhao 3 str. L 60</name>
    <dbReference type="NCBI Taxonomy" id="1049759"/>
    <lineage>
        <taxon>Bacteria</taxon>
        <taxon>Pseudomonadati</taxon>
        <taxon>Spirochaetota</taxon>
        <taxon>Spirochaetia</taxon>
        <taxon>Leptospirales</taxon>
        <taxon>Leptospiraceae</taxon>
        <taxon>Leptospira</taxon>
    </lineage>
</organism>
<dbReference type="Proteomes" id="UP000018747">
    <property type="component" value="Unassembled WGS sequence"/>
</dbReference>
<comment type="caution">
    <text evidence="1">The sequence shown here is derived from an EMBL/GenBank/DDBJ whole genome shotgun (WGS) entry which is preliminary data.</text>
</comment>
<reference evidence="1" key="1">
    <citation type="submission" date="2013-05" db="EMBL/GenBank/DDBJ databases">
        <authorList>
            <person name="Harkins D.M."/>
            <person name="Durkin A.S."/>
            <person name="Brinkac L.M."/>
            <person name="Haft D.H."/>
            <person name="Selengut J.D."/>
            <person name="Sanka R."/>
            <person name="DePew J."/>
            <person name="Purushe J."/>
            <person name="Hartskeerl R.A."/>
            <person name="Ahmed A."/>
            <person name="van der Linden H."/>
            <person name="Goris M.G.A."/>
            <person name="Vinetz J.M."/>
            <person name="Sutton G.G."/>
            <person name="Nierman W.C."/>
            <person name="Fouts D.E."/>
        </authorList>
    </citation>
    <scope>NUCLEOTIDE SEQUENCE [LARGE SCALE GENOMIC DNA]</scope>
    <source>
        <strain evidence="1">L 60</strain>
    </source>
</reference>